<evidence type="ECO:0000313" key="1">
    <source>
        <dbReference type="EMBL" id="MBC3443355.1"/>
    </source>
</evidence>
<dbReference type="EMBL" id="JABWRE010000022">
    <property type="protein sequence ID" value="MBC3443355.1"/>
    <property type="molecule type" value="Genomic_DNA"/>
</dbReference>
<proteinExistence type="predicted"/>
<comment type="caution">
    <text evidence="1">The sequence shown here is derived from an EMBL/GenBank/DDBJ whole genome shotgun (WGS) entry which is preliminary data.</text>
</comment>
<reference evidence="1" key="1">
    <citation type="journal article" date="2020" name="Microorganisms">
        <title>Reliable Identification of Environmental Pseudomonas Isolates Using the rpoD Gene.</title>
        <authorList>
            <consortium name="The Broad Institute Genome Sequencing Platform"/>
            <person name="Girard L."/>
            <person name="Lood C."/>
            <person name="Rokni-Zadeh H."/>
            <person name="van Noort V."/>
            <person name="Lavigne R."/>
            <person name="De Mot R."/>
        </authorList>
    </citation>
    <scope>NUCLEOTIDE SEQUENCE</scope>
    <source>
        <strain evidence="1">SWRI10</strain>
    </source>
</reference>
<name>A0A923G3A0_9PSED</name>
<reference evidence="1" key="2">
    <citation type="submission" date="2020-07" db="EMBL/GenBank/DDBJ databases">
        <authorList>
            <person name="Lood C."/>
            <person name="Girard L."/>
        </authorList>
    </citation>
    <scope>NUCLEOTIDE SEQUENCE</scope>
    <source>
        <strain evidence="1">SWRI10</strain>
    </source>
</reference>
<reference evidence="2" key="3">
    <citation type="submission" date="2021-06" db="EMBL/GenBank/DDBJ databases">
        <title>Updating the genus Pseudomonas: Description of 43 new species and partition of the Pseudomonas putida group.</title>
        <authorList>
            <person name="Girard L."/>
            <person name="Lood C."/>
            <person name="Vandamme P."/>
            <person name="Rokni-Zadeh H."/>
            <person name="Van Noort V."/>
            <person name="Hofte M."/>
            <person name="Lavigne R."/>
            <person name="De Mot R."/>
        </authorList>
    </citation>
    <scope>NUCLEOTIDE SEQUENCE</scope>
    <source>
        <strain evidence="2">SWRI10</strain>
    </source>
</reference>
<organism evidence="1">
    <name type="scientific">Pseudomonas urmiensis</name>
    <dbReference type="NCBI Taxonomy" id="2745493"/>
    <lineage>
        <taxon>Bacteria</taxon>
        <taxon>Pseudomonadati</taxon>
        <taxon>Pseudomonadota</taxon>
        <taxon>Gammaproteobacteria</taxon>
        <taxon>Pseudomonadales</taxon>
        <taxon>Pseudomonadaceae</taxon>
        <taxon>Pseudomonas</taxon>
    </lineage>
</organism>
<gene>
    <name evidence="2" type="ORF">HU737_014975</name>
    <name evidence="1" type="ORF">HU737_21910</name>
</gene>
<sequence length="772" mass="83438">MSMTPPEALVAWMDRNPSMLNWDMIASQPLSLLQYTVQQQELQRLAEQTVAFLSGQALRQEDDSLHELDNYIVRLTDVHIKANGYERPMLHVRLSLEGGSYVKSSYLGEVMSIAVHDTVSRLQATMNLPVRSENGQVVLDLGQGQDHTLVLNSTADIESLGPQMLKAGLDALEPAQQVLALADVMSSQDNPFRQVSQALPAVQGSDGLTPALLFFVNFTHGGEGRVPQDGLDFPSLLANTADDRYASTAILSWRLLHRDAYAQSILGVLQGEEYHYVQSDPPEKGLGSMEALKGQLSIPAGRCEGLGLEMLFDEIVVPGSGGKAALKIAFAEERISQTWQPSCTVEYKYRHVGATEEWQSSKITVEPRLDYAFELAADATAALTGRLDSMVEQAAASIDDQSVPPSTHEDAIKALADYAVQRGFLNALSTRLTAHIDRQILPCLRQPDGRFIQPLVRNRTNNLLLMGGFTSTDSSFRIVEQNVELSAAAQTTFTVEPPSNGVKWSIEPLPGTTGEMGTINEATGYYQAPAAAALGGKNLMVRVVAKLADADADAEQRSESLVMVIGHSLDFNPKFATCFSGTSLQLRADLLEDPSMAAEELEWQVLTDGAGSGTISSSGTNSAIADYQAAPAPDDVRYVIDQIQVTGKTSGRTATGYVLVTHKEPDLHLSVDEQWAGAGLKIEARVAGSPSPLPEVEWILPLEGTGQIDSGGVYTPQGDARFVVILAKKQTSTRTYGGSLTLPLPLSSFAELRKAQIARATLKWEAKDEEGA</sequence>
<protein>
    <submittedName>
        <fullName evidence="1">Uncharacterized protein</fullName>
    </submittedName>
</protein>
<dbReference type="EMBL" id="JABWRE020000001">
    <property type="protein sequence ID" value="MBV4537277.1"/>
    <property type="molecule type" value="Genomic_DNA"/>
</dbReference>
<dbReference type="RefSeq" id="WP_186556952.1">
    <property type="nucleotide sequence ID" value="NZ_JABWRE020000001.1"/>
</dbReference>
<accession>A0A923G3A0</accession>
<dbReference type="Proteomes" id="UP000599879">
    <property type="component" value="Unassembled WGS sequence"/>
</dbReference>
<dbReference type="AlphaFoldDB" id="A0A923G3A0"/>
<evidence type="ECO:0000313" key="2">
    <source>
        <dbReference type="EMBL" id="MBV4537277.1"/>
    </source>
</evidence>